<dbReference type="EMBL" id="BLXT01004117">
    <property type="protein sequence ID" value="GFO09749.1"/>
    <property type="molecule type" value="Genomic_DNA"/>
</dbReference>
<accession>A0AAV4AUH4</accession>
<keyword evidence="2" id="KW-1185">Reference proteome</keyword>
<dbReference type="AlphaFoldDB" id="A0AAV4AUH4"/>
<organism evidence="1 2">
    <name type="scientific">Plakobranchus ocellatus</name>
    <dbReference type="NCBI Taxonomy" id="259542"/>
    <lineage>
        <taxon>Eukaryota</taxon>
        <taxon>Metazoa</taxon>
        <taxon>Spiralia</taxon>
        <taxon>Lophotrochozoa</taxon>
        <taxon>Mollusca</taxon>
        <taxon>Gastropoda</taxon>
        <taxon>Heterobranchia</taxon>
        <taxon>Euthyneura</taxon>
        <taxon>Panpulmonata</taxon>
        <taxon>Sacoglossa</taxon>
        <taxon>Placobranchoidea</taxon>
        <taxon>Plakobranchidae</taxon>
        <taxon>Plakobranchus</taxon>
    </lineage>
</organism>
<evidence type="ECO:0000313" key="1">
    <source>
        <dbReference type="EMBL" id="GFO09749.1"/>
    </source>
</evidence>
<name>A0AAV4AUH4_9GAST</name>
<dbReference type="Proteomes" id="UP000735302">
    <property type="component" value="Unassembled WGS sequence"/>
</dbReference>
<sequence>MVGHRARNSRRDMGPFPMSTTPMRSFNPCNKVNPWSDPSLLISIWYSHYPATKPASIQTKSAFNKHLRTTDTYRHRVLFVTSMLLTLNSRVDNFIGTCAEKLPVDFKLLCTHGTFS</sequence>
<reference evidence="1 2" key="1">
    <citation type="journal article" date="2021" name="Elife">
        <title>Chloroplast acquisition without the gene transfer in kleptoplastic sea slugs, Plakobranchus ocellatus.</title>
        <authorList>
            <person name="Maeda T."/>
            <person name="Takahashi S."/>
            <person name="Yoshida T."/>
            <person name="Shimamura S."/>
            <person name="Takaki Y."/>
            <person name="Nagai Y."/>
            <person name="Toyoda A."/>
            <person name="Suzuki Y."/>
            <person name="Arimoto A."/>
            <person name="Ishii H."/>
            <person name="Satoh N."/>
            <person name="Nishiyama T."/>
            <person name="Hasebe M."/>
            <person name="Maruyama T."/>
            <person name="Minagawa J."/>
            <person name="Obokata J."/>
            <person name="Shigenobu S."/>
        </authorList>
    </citation>
    <scope>NUCLEOTIDE SEQUENCE [LARGE SCALE GENOMIC DNA]</scope>
</reference>
<gene>
    <name evidence="1" type="ORF">PoB_003625400</name>
</gene>
<comment type="caution">
    <text evidence="1">The sequence shown here is derived from an EMBL/GenBank/DDBJ whole genome shotgun (WGS) entry which is preliminary data.</text>
</comment>
<proteinExistence type="predicted"/>
<protein>
    <submittedName>
        <fullName evidence="1">Uncharacterized protein</fullName>
    </submittedName>
</protein>
<evidence type="ECO:0000313" key="2">
    <source>
        <dbReference type="Proteomes" id="UP000735302"/>
    </source>
</evidence>